<dbReference type="EMBL" id="BAAAFG010000002">
    <property type="protein sequence ID" value="GAA0871540.1"/>
    <property type="molecule type" value="Genomic_DNA"/>
</dbReference>
<organism evidence="1 2">
    <name type="scientific">Gangjinia marincola</name>
    <dbReference type="NCBI Taxonomy" id="578463"/>
    <lineage>
        <taxon>Bacteria</taxon>
        <taxon>Pseudomonadati</taxon>
        <taxon>Bacteroidota</taxon>
        <taxon>Flavobacteriia</taxon>
        <taxon>Flavobacteriales</taxon>
        <taxon>Flavobacteriaceae</taxon>
        <taxon>Gangjinia</taxon>
    </lineage>
</organism>
<evidence type="ECO:0000313" key="1">
    <source>
        <dbReference type="EMBL" id="GAA0871540.1"/>
    </source>
</evidence>
<comment type="caution">
    <text evidence="1">The sequence shown here is derived from an EMBL/GenBank/DDBJ whole genome shotgun (WGS) entry which is preliminary data.</text>
</comment>
<accession>A0ABN1MEM3</accession>
<reference evidence="1 2" key="1">
    <citation type="journal article" date="2019" name="Int. J. Syst. Evol. Microbiol.">
        <title>The Global Catalogue of Microorganisms (GCM) 10K type strain sequencing project: providing services to taxonomists for standard genome sequencing and annotation.</title>
        <authorList>
            <consortium name="The Broad Institute Genomics Platform"/>
            <consortium name="The Broad Institute Genome Sequencing Center for Infectious Disease"/>
            <person name="Wu L."/>
            <person name="Ma J."/>
        </authorList>
    </citation>
    <scope>NUCLEOTIDE SEQUENCE [LARGE SCALE GENOMIC DNA]</scope>
    <source>
        <strain evidence="1 2">JCM 16082</strain>
    </source>
</reference>
<proteinExistence type="predicted"/>
<name>A0ABN1MEM3_9FLAO</name>
<gene>
    <name evidence="1" type="ORF">GCM10009117_06860</name>
</gene>
<keyword evidence="2" id="KW-1185">Reference proteome</keyword>
<evidence type="ECO:0008006" key="3">
    <source>
        <dbReference type="Google" id="ProtNLM"/>
    </source>
</evidence>
<protein>
    <recommendedName>
        <fullName evidence="3">Lipoprotein</fullName>
    </recommendedName>
</protein>
<dbReference type="Proteomes" id="UP001500507">
    <property type="component" value="Unassembled WGS sequence"/>
</dbReference>
<sequence length="186" mass="21139">MGCKAQNIVPVEDLSMYQDEEYEDFHDGKYFKDVNGKLSKFYGHWRATTSDGKVVDFYITPYVMSDNFTNGTYDKLRIRYTIKNQSGNILADTTDLPDENSYVIRGGFFGPNKVTYQIYYQGLEARCGQNGNIFLAVIGLESTQMKYYYSVAGSIYGSNCPPGGVDQVMPMEQLTFIKDPIDVFED</sequence>
<evidence type="ECO:0000313" key="2">
    <source>
        <dbReference type="Proteomes" id="UP001500507"/>
    </source>
</evidence>